<evidence type="ECO:0000256" key="5">
    <source>
        <dbReference type="SAM" id="Phobius"/>
    </source>
</evidence>
<dbReference type="RefSeq" id="WP_141881787.1">
    <property type="nucleotide sequence ID" value="NZ_VFOM01000006.1"/>
</dbReference>
<feature type="transmembrane region" description="Helical" evidence="5">
    <location>
        <begin position="6"/>
        <end position="27"/>
    </location>
</feature>
<proteinExistence type="predicted"/>
<evidence type="ECO:0000313" key="7">
    <source>
        <dbReference type="Proteomes" id="UP000317998"/>
    </source>
</evidence>
<feature type="transmembrane region" description="Helical" evidence="5">
    <location>
        <begin position="99"/>
        <end position="121"/>
    </location>
</feature>
<reference evidence="6 7" key="1">
    <citation type="submission" date="2019-06" db="EMBL/GenBank/DDBJ databases">
        <title>Sequencing the genomes of 1000 actinobacteria strains.</title>
        <authorList>
            <person name="Klenk H.-P."/>
        </authorList>
    </citation>
    <scope>NUCLEOTIDE SEQUENCE [LARGE SCALE GENOMIC DNA]</scope>
    <source>
        <strain evidence="6 7">DSM 26477</strain>
    </source>
</reference>
<feature type="transmembrane region" description="Helical" evidence="5">
    <location>
        <begin position="170"/>
        <end position="188"/>
    </location>
</feature>
<name>A0A542XWZ8_9MICO</name>
<dbReference type="GO" id="GO:0016020">
    <property type="term" value="C:membrane"/>
    <property type="evidence" value="ECO:0007669"/>
    <property type="project" value="UniProtKB-SubCell"/>
</dbReference>
<organism evidence="6 7">
    <name type="scientific">Homoserinimonas aerilata</name>
    <dbReference type="NCBI Taxonomy" id="1162970"/>
    <lineage>
        <taxon>Bacteria</taxon>
        <taxon>Bacillati</taxon>
        <taxon>Actinomycetota</taxon>
        <taxon>Actinomycetes</taxon>
        <taxon>Micrococcales</taxon>
        <taxon>Microbacteriaceae</taxon>
        <taxon>Homoserinimonas</taxon>
    </lineage>
</organism>
<comment type="caution">
    <text evidence="6">The sequence shown here is derived from an EMBL/GenBank/DDBJ whole genome shotgun (WGS) entry which is preliminary data.</text>
</comment>
<evidence type="ECO:0000313" key="6">
    <source>
        <dbReference type="EMBL" id="TQL40359.1"/>
    </source>
</evidence>
<dbReference type="Proteomes" id="UP000317998">
    <property type="component" value="Unassembled WGS sequence"/>
</dbReference>
<feature type="transmembrane region" description="Helical" evidence="5">
    <location>
        <begin position="200"/>
        <end position="222"/>
    </location>
</feature>
<comment type="subcellular location">
    <subcellularLocation>
        <location evidence="1">Membrane</location>
        <topology evidence="1">Multi-pass membrane protein</topology>
    </subcellularLocation>
</comment>
<dbReference type="InterPro" id="IPR038770">
    <property type="entry name" value="Na+/solute_symporter_sf"/>
</dbReference>
<keyword evidence="7" id="KW-1185">Reference proteome</keyword>
<evidence type="ECO:0000256" key="3">
    <source>
        <dbReference type="ARBA" id="ARBA00022989"/>
    </source>
</evidence>
<dbReference type="Gene3D" id="1.20.1530.20">
    <property type="match status" value="1"/>
</dbReference>
<feature type="transmembrane region" description="Helical" evidence="5">
    <location>
        <begin position="67"/>
        <end position="87"/>
    </location>
</feature>
<feature type="transmembrane region" description="Helical" evidence="5">
    <location>
        <begin position="234"/>
        <end position="255"/>
    </location>
</feature>
<evidence type="ECO:0000256" key="1">
    <source>
        <dbReference type="ARBA" id="ARBA00004141"/>
    </source>
</evidence>
<dbReference type="Pfam" id="PF01758">
    <property type="entry name" value="SBF"/>
    <property type="match status" value="1"/>
</dbReference>
<dbReference type="EMBL" id="VFOM01000006">
    <property type="protein sequence ID" value="TQL40359.1"/>
    <property type="molecule type" value="Genomic_DNA"/>
</dbReference>
<accession>A0A542XWZ8</accession>
<gene>
    <name evidence="6" type="ORF">FB562_2691</name>
</gene>
<dbReference type="PANTHER" id="PTHR10361:SF24">
    <property type="entry name" value="P3 PROTEIN"/>
    <property type="match status" value="1"/>
</dbReference>
<feature type="transmembrane region" description="Helical" evidence="5">
    <location>
        <begin position="141"/>
        <end position="158"/>
    </location>
</feature>
<sequence>MDSALTTIGLPVALGIIMFGLGLSLTPGDFTRVGRHPKAVVIALVCQLLLLPALCFGLVLAFQLPPLLAVGMMLLAASPGGTTANLYSHLFRGDVALNISLTAINSVIAVITLPLITNLAVGFFAPGGEVLGLQFSKTLEVFAIVLLPVVLGMLVRRWRASFADAMDKPVRIASIIILAVVIAGAVVSNREILAEHIGSLALVTVLFCALSLTIGYVVPLLFKVGPAQSVASGFEIGIHNATLAIVIAQSVLGSVEMSLPAAVYGVLMFFVALAFGFAIRGRMRATAPAAAA</sequence>
<dbReference type="InterPro" id="IPR004710">
    <property type="entry name" value="Bilac:Na_transpt"/>
</dbReference>
<keyword evidence="4 5" id="KW-0472">Membrane</keyword>
<dbReference type="PANTHER" id="PTHR10361">
    <property type="entry name" value="SODIUM-BILE ACID COTRANSPORTER"/>
    <property type="match status" value="1"/>
</dbReference>
<keyword evidence="2 5" id="KW-0812">Transmembrane</keyword>
<feature type="transmembrane region" description="Helical" evidence="5">
    <location>
        <begin position="261"/>
        <end position="279"/>
    </location>
</feature>
<dbReference type="AlphaFoldDB" id="A0A542XWZ8"/>
<evidence type="ECO:0000256" key="4">
    <source>
        <dbReference type="ARBA" id="ARBA00023136"/>
    </source>
</evidence>
<dbReference type="InterPro" id="IPR002657">
    <property type="entry name" value="BilAc:Na_symport/Acr3"/>
</dbReference>
<feature type="transmembrane region" description="Helical" evidence="5">
    <location>
        <begin position="39"/>
        <end position="61"/>
    </location>
</feature>
<protein>
    <submittedName>
        <fullName evidence="6">BASS family bile acid:Na+ symporter</fullName>
    </submittedName>
</protein>
<dbReference type="OrthoDB" id="9806785at2"/>
<keyword evidence="3 5" id="KW-1133">Transmembrane helix</keyword>
<evidence type="ECO:0000256" key="2">
    <source>
        <dbReference type="ARBA" id="ARBA00022692"/>
    </source>
</evidence>